<protein>
    <submittedName>
        <fullName evidence="1">Uncharacterized protein</fullName>
    </submittedName>
</protein>
<reference evidence="1" key="1">
    <citation type="submission" date="2023-03" db="EMBL/GenBank/DDBJ databases">
        <title>Massive genome expansion in bonnet fungi (Mycena s.s.) driven by repeated elements and novel gene families across ecological guilds.</title>
        <authorList>
            <consortium name="Lawrence Berkeley National Laboratory"/>
            <person name="Harder C.B."/>
            <person name="Miyauchi S."/>
            <person name="Viragh M."/>
            <person name="Kuo A."/>
            <person name="Thoen E."/>
            <person name="Andreopoulos B."/>
            <person name="Lu D."/>
            <person name="Skrede I."/>
            <person name="Drula E."/>
            <person name="Henrissat B."/>
            <person name="Morin E."/>
            <person name="Kohler A."/>
            <person name="Barry K."/>
            <person name="LaButti K."/>
            <person name="Morin E."/>
            <person name="Salamov A."/>
            <person name="Lipzen A."/>
            <person name="Mereny Z."/>
            <person name="Hegedus B."/>
            <person name="Baldrian P."/>
            <person name="Stursova M."/>
            <person name="Weitz H."/>
            <person name="Taylor A."/>
            <person name="Grigoriev I.V."/>
            <person name="Nagy L.G."/>
            <person name="Martin F."/>
            <person name="Kauserud H."/>
        </authorList>
    </citation>
    <scope>NUCLEOTIDE SEQUENCE</scope>
    <source>
        <strain evidence="1">CBHHK188m</strain>
    </source>
</reference>
<feature type="non-terminal residue" evidence="1">
    <location>
        <position position="187"/>
    </location>
</feature>
<dbReference type="EMBL" id="JARJLG010000027">
    <property type="protein sequence ID" value="KAJ7768659.1"/>
    <property type="molecule type" value="Genomic_DNA"/>
</dbReference>
<dbReference type="Proteomes" id="UP001215280">
    <property type="component" value="Unassembled WGS sequence"/>
</dbReference>
<evidence type="ECO:0000313" key="1">
    <source>
        <dbReference type="EMBL" id="KAJ7768659.1"/>
    </source>
</evidence>
<name>A0AAD7JNM5_9AGAR</name>
<evidence type="ECO:0000313" key="2">
    <source>
        <dbReference type="Proteomes" id="UP001215280"/>
    </source>
</evidence>
<gene>
    <name evidence="1" type="ORF">DFH07DRAFT_1007947</name>
</gene>
<proteinExistence type="predicted"/>
<dbReference type="AlphaFoldDB" id="A0AAD7JNM5"/>
<comment type="caution">
    <text evidence="1">The sequence shown here is derived from an EMBL/GenBank/DDBJ whole genome shotgun (WGS) entry which is preliminary data.</text>
</comment>
<sequence length="187" mass="20742">FFFCVHQLPITTQVFTQPNTYDICSWRSNFSYMIDRPRERNTLTINPIFAAKRVADGVAPPELPSAALLAIRAAVPGVAHMSGAAEQYDMVMCNRESTTVLSGDTASAEMLSVLLQMALVSLAEEPILALSPFRGYQLTLDAGLHIEYGSKPVKVGPLNGRENLMRWEARQARQRNWDLEAVANTSR</sequence>
<organism evidence="1 2">
    <name type="scientific">Mycena maculata</name>
    <dbReference type="NCBI Taxonomy" id="230809"/>
    <lineage>
        <taxon>Eukaryota</taxon>
        <taxon>Fungi</taxon>
        <taxon>Dikarya</taxon>
        <taxon>Basidiomycota</taxon>
        <taxon>Agaricomycotina</taxon>
        <taxon>Agaricomycetes</taxon>
        <taxon>Agaricomycetidae</taxon>
        <taxon>Agaricales</taxon>
        <taxon>Marasmiineae</taxon>
        <taxon>Mycenaceae</taxon>
        <taxon>Mycena</taxon>
    </lineage>
</organism>
<keyword evidence="2" id="KW-1185">Reference proteome</keyword>
<accession>A0AAD7JNM5</accession>